<dbReference type="Proteomes" id="UP000705379">
    <property type="component" value="Unassembled WGS sequence"/>
</dbReference>
<protein>
    <submittedName>
        <fullName evidence="1">Uncharacterized protein</fullName>
    </submittedName>
</protein>
<reference evidence="1" key="1">
    <citation type="submission" date="2018-08" db="EMBL/GenBank/DDBJ databases">
        <authorList>
            <person name="Jin W."/>
            <person name="Wang H."/>
            <person name="Yang Y."/>
            <person name="Li M."/>
            <person name="Liu J."/>
        </authorList>
    </citation>
    <scope>NUCLEOTIDE SEQUENCE</scope>
    <source>
        <strain evidence="1">AESS21</strain>
    </source>
</reference>
<dbReference type="EMBL" id="QTKU01000001">
    <property type="protein sequence ID" value="MBS8259213.1"/>
    <property type="molecule type" value="Genomic_DNA"/>
</dbReference>
<name>A0A944C965_9HYPH</name>
<dbReference type="AlphaFoldDB" id="A0A944C965"/>
<proteinExistence type="predicted"/>
<reference evidence="1" key="2">
    <citation type="journal article" date="2021" name="Microorganisms">
        <title>Bacterial Dimethylsulfoniopropionate Biosynthesis in the East China Sea.</title>
        <authorList>
            <person name="Liu J."/>
            <person name="Zhang Y."/>
            <person name="Liu J."/>
            <person name="Zhong H."/>
            <person name="Williams B.T."/>
            <person name="Zheng Y."/>
            <person name="Curson A.R.J."/>
            <person name="Sun C."/>
            <person name="Sun H."/>
            <person name="Song D."/>
            <person name="Wagner Mackenzie B."/>
            <person name="Bermejo Martinez A."/>
            <person name="Todd J.D."/>
            <person name="Zhang X.H."/>
        </authorList>
    </citation>
    <scope>NUCLEOTIDE SEQUENCE</scope>
    <source>
        <strain evidence="1">AESS21</strain>
    </source>
</reference>
<evidence type="ECO:0000313" key="2">
    <source>
        <dbReference type="Proteomes" id="UP000705379"/>
    </source>
</evidence>
<dbReference type="RefSeq" id="WP_213214870.1">
    <property type="nucleotide sequence ID" value="NZ_QTKU01000001.1"/>
</dbReference>
<comment type="caution">
    <text evidence="1">The sequence shown here is derived from an EMBL/GenBank/DDBJ whole genome shotgun (WGS) entry which is preliminary data.</text>
</comment>
<sequence>MIKPTQDLRPNLIGRLAAVGMTLVIMSGASPVFAQTDKEAEAPAQATSAETASNAAKGLLTGWFADLDASDAFSASYSAILPGERNRSAVIKDGVLSYELPSDGFFGAGDLKLSLRFDEISFDGLRLMDGKVHASAIEVPGSLDISIALVPEKPDSAEDTAVPANTGSTIEISYEDLLMEGLSLPASLPDAQSAPGPSALVLSYLTALRDVKIARAFATQATATSRFDTGEMSSALYEDIVLIALEDGRIAEQSVGKIRTIEEITADQAQSPITNMDLTVHDFVLRGLDMVPLIALLGGPVDADRTVLLDHEKLSGIEFSTDDVSGTIGNVLIEDIDLLSLEPLSFFPLLDQEAAGEPVTERDLAAAAMKAIGVFSLGRFQIDELEVEAEDGKGSIRRILARELSGTGARELSVDGVDIEVMDGGSAYVAHAGLSRLAFPPFAALMALDEVAEPTPSQIRDALPTVGKILLSDLDLNIGSAASGPSDSTGSTWFQLDLLELLQGGFVSNIPTRTSLIVDGIGMPTSLLDNPALETMLEKLNVSEVEINHALSFAWNPDTKDLVLRNISLQLLDGGKASLSLVLGNVPPTLFTRPELAQIALASAEFKSGHLRLESADLVAAFISDEAAKNSLSEGQLAEGLVETLRGELGALSDTQFGADLIAAVRNFLADPDELVIDLTPATPVPMTELLGLAVTNPNKIPERLGARVTATQ</sequence>
<accession>A0A944C965</accession>
<organism evidence="1 2">
    <name type="scientific">Roseibium polysiphoniae</name>
    <dbReference type="NCBI Taxonomy" id="2571221"/>
    <lineage>
        <taxon>Bacteria</taxon>
        <taxon>Pseudomonadati</taxon>
        <taxon>Pseudomonadota</taxon>
        <taxon>Alphaproteobacteria</taxon>
        <taxon>Hyphomicrobiales</taxon>
        <taxon>Stappiaceae</taxon>
        <taxon>Roseibium</taxon>
    </lineage>
</organism>
<gene>
    <name evidence="1" type="ORF">DYI23_03180</name>
</gene>
<evidence type="ECO:0000313" key="1">
    <source>
        <dbReference type="EMBL" id="MBS8259213.1"/>
    </source>
</evidence>